<evidence type="ECO:0000256" key="1">
    <source>
        <dbReference type="SAM" id="MobiDB-lite"/>
    </source>
</evidence>
<protein>
    <submittedName>
        <fullName evidence="2">Uncharacterized protein</fullName>
    </submittedName>
</protein>
<comment type="caution">
    <text evidence="2">The sequence shown here is derived from an EMBL/GenBank/DDBJ whole genome shotgun (WGS) entry which is preliminary data.</text>
</comment>
<dbReference type="EMBL" id="RBNJ01000264">
    <property type="protein sequence ID" value="RUS34979.1"/>
    <property type="molecule type" value="Genomic_DNA"/>
</dbReference>
<dbReference type="AlphaFoldDB" id="A0A433QYX3"/>
<dbReference type="Proteomes" id="UP000274822">
    <property type="component" value="Unassembled WGS sequence"/>
</dbReference>
<evidence type="ECO:0000313" key="2">
    <source>
        <dbReference type="EMBL" id="RUS34979.1"/>
    </source>
</evidence>
<sequence>MTYEDGCAIRRDYMDGGAWGERPTANSPLHSVSNRTPPSLHGLKPTQWRRTSTPWRFLRRSGRVAMQRWMMSDTVVSLTVASLYECEVRDCDQDQRATLVE</sequence>
<organism evidence="2 3">
    <name type="scientific">Jimgerdemannia flammicorona</name>
    <dbReference type="NCBI Taxonomy" id="994334"/>
    <lineage>
        <taxon>Eukaryota</taxon>
        <taxon>Fungi</taxon>
        <taxon>Fungi incertae sedis</taxon>
        <taxon>Mucoromycota</taxon>
        <taxon>Mucoromycotina</taxon>
        <taxon>Endogonomycetes</taxon>
        <taxon>Endogonales</taxon>
        <taxon>Endogonaceae</taxon>
        <taxon>Jimgerdemannia</taxon>
    </lineage>
</organism>
<name>A0A433QYX3_9FUNG</name>
<keyword evidence="3" id="KW-1185">Reference proteome</keyword>
<gene>
    <name evidence="2" type="ORF">BC938DRAFT_477152</name>
</gene>
<accession>A0A433QYX3</accession>
<proteinExistence type="predicted"/>
<evidence type="ECO:0000313" key="3">
    <source>
        <dbReference type="Proteomes" id="UP000274822"/>
    </source>
</evidence>
<feature type="compositionally biased region" description="Polar residues" evidence="1">
    <location>
        <begin position="24"/>
        <end position="37"/>
    </location>
</feature>
<reference evidence="2 3" key="1">
    <citation type="journal article" date="2018" name="New Phytol.">
        <title>Phylogenomics of Endogonaceae and evolution of mycorrhizas within Mucoromycota.</title>
        <authorList>
            <person name="Chang Y."/>
            <person name="Desiro A."/>
            <person name="Na H."/>
            <person name="Sandor L."/>
            <person name="Lipzen A."/>
            <person name="Clum A."/>
            <person name="Barry K."/>
            <person name="Grigoriev I.V."/>
            <person name="Martin F.M."/>
            <person name="Stajich J.E."/>
            <person name="Smith M.E."/>
            <person name="Bonito G."/>
            <person name="Spatafora J.W."/>
        </authorList>
    </citation>
    <scope>NUCLEOTIDE SEQUENCE [LARGE SCALE GENOMIC DNA]</scope>
    <source>
        <strain evidence="2 3">AD002</strain>
    </source>
</reference>
<feature type="region of interest" description="Disordered" evidence="1">
    <location>
        <begin position="20"/>
        <end position="46"/>
    </location>
</feature>